<keyword evidence="1" id="KW-0812">Transmembrane</keyword>
<proteinExistence type="predicted"/>
<name>B7JUA7_RIPO1</name>
<dbReference type="KEGG" id="cyp:PCC8801_0389"/>
<feature type="transmembrane region" description="Helical" evidence="1">
    <location>
        <begin position="243"/>
        <end position="265"/>
    </location>
</feature>
<dbReference type="STRING" id="41431.PCC8801_0389"/>
<feature type="transmembrane region" description="Helical" evidence="1">
    <location>
        <begin position="131"/>
        <end position="152"/>
    </location>
</feature>
<feature type="transmembrane region" description="Helical" evidence="1">
    <location>
        <begin position="339"/>
        <end position="357"/>
    </location>
</feature>
<accession>B7JUA7</accession>
<reference evidence="3" key="1">
    <citation type="journal article" date="2011" name="MBio">
        <title>Novel metabolic attributes of the genus Cyanothece, comprising a group of unicellular nitrogen-fixing Cyanobacteria.</title>
        <authorList>
            <person name="Bandyopadhyay A."/>
            <person name="Elvitigala T."/>
            <person name="Welsh E."/>
            <person name="Stockel J."/>
            <person name="Liberton M."/>
            <person name="Min H."/>
            <person name="Sherman L.A."/>
            <person name="Pakrasi H.B."/>
        </authorList>
    </citation>
    <scope>NUCLEOTIDE SEQUENCE [LARGE SCALE GENOMIC DNA]</scope>
    <source>
        <strain evidence="3">PCC 8801</strain>
    </source>
</reference>
<dbReference type="RefSeq" id="WP_012593764.1">
    <property type="nucleotide sequence ID" value="NC_011726.1"/>
</dbReference>
<feature type="transmembrane region" description="Helical" evidence="1">
    <location>
        <begin position="377"/>
        <end position="398"/>
    </location>
</feature>
<evidence type="ECO:0000313" key="3">
    <source>
        <dbReference type="Proteomes" id="UP000008204"/>
    </source>
</evidence>
<feature type="transmembrane region" description="Helical" evidence="1">
    <location>
        <begin position="675"/>
        <end position="696"/>
    </location>
</feature>
<dbReference type="eggNOG" id="COG5617">
    <property type="taxonomic scope" value="Bacteria"/>
</dbReference>
<feature type="transmembrane region" description="Helical" evidence="1">
    <location>
        <begin position="196"/>
        <end position="222"/>
    </location>
</feature>
<evidence type="ECO:0000313" key="2">
    <source>
        <dbReference type="EMBL" id="ACK64487.1"/>
    </source>
</evidence>
<feature type="transmembrane region" description="Helical" evidence="1">
    <location>
        <begin position="16"/>
        <end position="34"/>
    </location>
</feature>
<dbReference type="EMBL" id="CP001287">
    <property type="protein sequence ID" value="ACK64487.1"/>
    <property type="molecule type" value="Genomic_DNA"/>
</dbReference>
<dbReference type="AlphaFoldDB" id="B7JUA7"/>
<dbReference type="OrthoDB" id="416857at2"/>
<dbReference type="Proteomes" id="UP000008204">
    <property type="component" value="Chromosome"/>
</dbReference>
<evidence type="ECO:0008006" key="4">
    <source>
        <dbReference type="Google" id="ProtNLM"/>
    </source>
</evidence>
<keyword evidence="1" id="KW-1133">Transmembrane helix</keyword>
<feature type="transmembrane region" description="Helical" evidence="1">
    <location>
        <begin position="107"/>
        <end position="125"/>
    </location>
</feature>
<evidence type="ECO:0000256" key="1">
    <source>
        <dbReference type="SAM" id="Phobius"/>
    </source>
</evidence>
<dbReference type="HOGENOM" id="CLU_391686_0_0_3"/>
<gene>
    <name evidence="2" type="ordered locus">PCC8801_0389</name>
</gene>
<protein>
    <recommendedName>
        <fullName evidence="4">Membrane protein 6-pyruvoyl-tetrahydropterin synthase-related domain-containing protein</fullName>
    </recommendedName>
</protein>
<sequence length="704" mass="79798">MNFKELKTFVETNKTVLLILGLYAVIAISLMGPITSSEIIFPMPDTASHVGYVHQARLALEEGQFPLRVAPVEDNGWRYPGFQFYSQFPYLFGGLLYKFITPSNPYNAYKILIWTSFLVGAFYIYRLSRWLIESQIGAILAGIAYMSAPYFLNNIHARGAFTEAIAQGILPLVLYYTIQCYTTAKRRYILLSGVSWFLLATTHIITFIYTTLAIGLLALIVIRQTRSNGFQWFQLRPPTIAYGLGWLLALYFLAPVVLMSSNLAVGRQVGGSNPFGNNWYTLLPTLISPTSLPPAPSETGFAPTYGLHPAVGWIFLAAWGVALYYAYSRQIPARLPLNRPYLIGLLWVFFIAFFAVWSPIDFWKLLPRQLWVTQFTFRILTHVMWTGALLTGYAVVLLFRKRLDLRHLVMGILIIVIASRPWLPVPISTAKVEDLIKEPLFRYSGALDYLYRAPIDKLYGKAELSLLPVDWTPGYATWDVFIGSPLILEAELRYPRWEKEEKPVLYLQGEVPLENIAGNASLIVQVDGRTVDTIALTSRDLNWRVPFDQVSVGGEDFGLKFLVDGATNNGQPLRIKVHRLSFEGLLPKHTLIPVTETQKHCSQKGISTVCEITVNQNAEIVQLPILYYSKLLKVWVNNQRFSQYFPVHYRDYNLVGLSLKPGTYQIRVTFHGLAWANWVSGLTWLGFLGIIITPLVQKKLNINP</sequence>
<organism evidence="2 3">
    <name type="scientific">Rippkaea orientalis (strain PCC 8801 / RF-1)</name>
    <name type="common">Cyanothece sp. (strain PCC 8801)</name>
    <dbReference type="NCBI Taxonomy" id="41431"/>
    <lineage>
        <taxon>Bacteria</taxon>
        <taxon>Bacillati</taxon>
        <taxon>Cyanobacteriota</taxon>
        <taxon>Cyanophyceae</taxon>
        <taxon>Oscillatoriophycideae</taxon>
        <taxon>Chroococcales</taxon>
        <taxon>Aphanothecaceae</taxon>
        <taxon>Rippkaea</taxon>
        <taxon>Rippkaea orientalis</taxon>
    </lineage>
</organism>
<feature type="transmembrane region" description="Helical" evidence="1">
    <location>
        <begin position="310"/>
        <end position="327"/>
    </location>
</feature>
<keyword evidence="3" id="KW-1185">Reference proteome</keyword>
<keyword evidence="1" id="KW-0472">Membrane</keyword>